<dbReference type="Proteomes" id="UP000050794">
    <property type="component" value="Unassembled WGS sequence"/>
</dbReference>
<gene>
    <name evidence="3" type="ORF">TCNE_LOCUS17660</name>
</gene>
<evidence type="ECO:0000313" key="3">
    <source>
        <dbReference type="EMBL" id="VDM48981.1"/>
    </source>
</evidence>
<dbReference type="EMBL" id="UYWY01024657">
    <property type="protein sequence ID" value="VDM48981.1"/>
    <property type="molecule type" value="Genomic_DNA"/>
</dbReference>
<evidence type="ECO:0000256" key="2">
    <source>
        <dbReference type="SAM" id="SignalP"/>
    </source>
</evidence>
<evidence type="ECO:0000313" key="5">
    <source>
        <dbReference type="WBParaSite" id="TCNE_0001766101-mRNA-1"/>
    </source>
</evidence>
<protein>
    <submittedName>
        <fullName evidence="5">Secreted protein</fullName>
    </submittedName>
</protein>
<dbReference type="WBParaSite" id="TCNE_0001766101-mRNA-1">
    <property type="protein sequence ID" value="TCNE_0001766101-mRNA-1"/>
    <property type="gene ID" value="TCNE_0001766101"/>
</dbReference>
<evidence type="ECO:0000256" key="1">
    <source>
        <dbReference type="SAM" id="MobiDB-lite"/>
    </source>
</evidence>
<sequence length="158" mass="17579">MNVIIQYCSMACLIALSFCDSNTTLDDDEFPSVEAFTVMNEVTEDILDASTVAGDLSISEEQLFEMPPPLLDFETTSPPPQRSSSHQLDTFDDSQISSNFSTKPLVTTPAASFPSPINSFNTMMNKAKVASTICSHFLHNSVTFELMRLFFRRTKIVM</sequence>
<proteinExistence type="predicted"/>
<evidence type="ECO:0000313" key="4">
    <source>
        <dbReference type="Proteomes" id="UP000050794"/>
    </source>
</evidence>
<organism evidence="4 5">
    <name type="scientific">Toxocara canis</name>
    <name type="common">Canine roundworm</name>
    <dbReference type="NCBI Taxonomy" id="6265"/>
    <lineage>
        <taxon>Eukaryota</taxon>
        <taxon>Metazoa</taxon>
        <taxon>Ecdysozoa</taxon>
        <taxon>Nematoda</taxon>
        <taxon>Chromadorea</taxon>
        <taxon>Rhabditida</taxon>
        <taxon>Spirurina</taxon>
        <taxon>Ascaridomorpha</taxon>
        <taxon>Ascaridoidea</taxon>
        <taxon>Toxocaridae</taxon>
        <taxon>Toxocara</taxon>
    </lineage>
</organism>
<dbReference type="AlphaFoldDB" id="A0A183VA90"/>
<reference evidence="3 4" key="2">
    <citation type="submission" date="2018-11" db="EMBL/GenBank/DDBJ databases">
        <authorList>
            <consortium name="Pathogen Informatics"/>
        </authorList>
    </citation>
    <scope>NUCLEOTIDE SEQUENCE [LARGE SCALE GENOMIC DNA]</scope>
</reference>
<name>A0A183VA90_TOXCA</name>
<keyword evidence="4" id="KW-1185">Reference proteome</keyword>
<reference evidence="5" key="1">
    <citation type="submission" date="2016-06" db="UniProtKB">
        <authorList>
            <consortium name="WormBaseParasite"/>
        </authorList>
    </citation>
    <scope>IDENTIFICATION</scope>
</reference>
<feature type="region of interest" description="Disordered" evidence="1">
    <location>
        <begin position="69"/>
        <end position="89"/>
    </location>
</feature>
<feature type="chain" id="PRO_5044553699" evidence="2">
    <location>
        <begin position="20"/>
        <end position="158"/>
    </location>
</feature>
<feature type="signal peptide" evidence="2">
    <location>
        <begin position="1"/>
        <end position="19"/>
    </location>
</feature>
<keyword evidence="2" id="KW-0732">Signal</keyword>
<accession>A0A183VA90</accession>